<evidence type="ECO:0000256" key="1">
    <source>
        <dbReference type="ARBA" id="ARBA00004613"/>
    </source>
</evidence>
<evidence type="ECO:0000259" key="7">
    <source>
        <dbReference type="Pfam" id="PF23541"/>
    </source>
</evidence>
<keyword evidence="9" id="KW-1185">Reference proteome</keyword>
<organism evidence="8 9">
    <name type="scientific">Orchesella dallaii</name>
    <dbReference type="NCBI Taxonomy" id="48710"/>
    <lineage>
        <taxon>Eukaryota</taxon>
        <taxon>Metazoa</taxon>
        <taxon>Ecdysozoa</taxon>
        <taxon>Arthropoda</taxon>
        <taxon>Hexapoda</taxon>
        <taxon>Collembola</taxon>
        <taxon>Entomobryomorpha</taxon>
        <taxon>Entomobryoidea</taxon>
        <taxon>Orchesellidae</taxon>
        <taxon>Orchesellinae</taxon>
        <taxon>Orchesella</taxon>
    </lineage>
</organism>
<comment type="caution">
    <text evidence="8">The sequence shown here is derived from an EMBL/GenBank/DDBJ whole genome shotgun (WGS) entry which is preliminary data.</text>
</comment>
<dbReference type="EMBL" id="CAXLJM020000041">
    <property type="protein sequence ID" value="CAL8109317.1"/>
    <property type="molecule type" value="Genomic_DNA"/>
</dbReference>
<sequence length="434" mass="48526">MPGHLHISTSFLHPEIKSEELSLPLAHNMEDSKSQYFDHQPNQYRVKQTHQIHKENQQQEESHVMGVGKRNQRAGNKCFFVPSSKSLLLALLLAYVSFASFCAANETPQHPYNVENNIVIDPETAAVIDTDPALHSSLLSQESSRQFHEIKDAEEDCVKTTVDEGIFHYKSRGSSRTCGLYMISDPNKLIVVTIEYLDVMCQGGGLISVVDGWELNGAVFPSYEDHEKSISSRFHDLCVDPNRRHTKRIFASSQNAALIQYRIPVFGQGFSVRVEHVPNPRPCNILVQDTEGIFTLENYGRNVNCSLMTIFDAKIRIMYMNTGLHRSGVKTFSHSPRLQKGIYHKCAKMGLEDFVQIGGSSSLDTTKMETIDEVCGYQPHALSKPMTIFCGMTTIRLVSSGKHSNKVVAEVQAATIDDLDSATYMCDLGLGGYK</sequence>
<evidence type="ECO:0000313" key="9">
    <source>
        <dbReference type="Proteomes" id="UP001642540"/>
    </source>
</evidence>
<feature type="domain" description="Corticotropin-releasing factor binding protein C-terminal" evidence="7">
    <location>
        <begin position="286"/>
        <end position="413"/>
    </location>
</feature>
<comment type="subcellular location">
    <subcellularLocation>
        <location evidence="1">Secreted</location>
    </subcellularLocation>
</comment>
<dbReference type="InterPro" id="IPR056178">
    <property type="entry name" value="CRF-BP_C"/>
</dbReference>
<evidence type="ECO:0000256" key="5">
    <source>
        <dbReference type="ARBA" id="ARBA00023180"/>
    </source>
</evidence>
<dbReference type="InterPro" id="IPR056177">
    <property type="entry name" value="CRF-BP_N"/>
</dbReference>
<dbReference type="InterPro" id="IPR008435">
    <property type="entry name" value="CRF-bd"/>
</dbReference>
<evidence type="ECO:0000256" key="3">
    <source>
        <dbReference type="ARBA" id="ARBA00022729"/>
    </source>
</evidence>
<keyword evidence="2" id="KW-0964">Secreted</keyword>
<feature type="domain" description="Corticotropin-releasing factor binding protein N-terminal" evidence="6">
    <location>
        <begin position="156"/>
        <end position="275"/>
    </location>
</feature>
<keyword evidence="4" id="KW-1015">Disulfide bond</keyword>
<evidence type="ECO:0000313" key="8">
    <source>
        <dbReference type="EMBL" id="CAL8109317.1"/>
    </source>
</evidence>
<accession>A0ABP1QSL2</accession>
<keyword evidence="3" id="KW-0732">Signal</keyword>
<dbReference type="Pfam" id="PF23541">
    <property type="entry name" value="CRF-BP_C"/>
    <property type="match status" value="1"/>
</dbReference>
<dbReference type="Proteomes" id="UP001642540">
    <property type="component" value="Unassembled WGS sequence"/>
</dbReference>
<dbReference type="PANTHER" id="PTHR10278">
    <property type="entry name" value="CORTICOTROPIN-RELEASING FACTOR-BINDING PROTEIN"/>
    <property type="match status" value="1"/>
</dbReference>
<evidence type="ECO:0000256" key="4">
    <source>
        <dbReference type="ARBA" id="ARBA00023157"/>
    </source>
</evidence>
<evidence type="ECO:0000259" key="6">
    <source>
        <dbReference type="Pfam" id="PF05428"/>
    </source>
</evidence>
<dbReference type="Pfam" id="PF05428">
    <property type="entry name" value="CRF-BP_N"/>
    <property type="match status" value="1"/>
</dbReference>
<name>A0ABP1QSL2_9HEXA</name>
<dbReference type="PANTHER" id="PTHR10278:SF0">
    <property type="entry name" value="CORTICOTROPIN-RELEASING FACTOR-BINDING PROTEIN"/>
    <property type="match status" value="1"/>
</dbReference>
<proteinExistence type="predicted"/>
<evidence type="ECO:0008006" key="10">
    <source>
        <dbReference type="Google" id="ProtNLM"/>
    </source>
</evidence>
<protein>
    <recommendedName>
        <fullName evidence="10">Corticotropin-releasing factor-binding protein</fullName>
    </recommendedName>
</protein>
<gene>
    <name evidence="8" type="ORF">ODALV1_LOCUS13256</name>
</gene>
<evidence type="ECO:0000256" key="2">
    <source>
        <dbReference type="ARBA" id="ARBA00022525"/>
    </source>
</evidence>
<keyword evidence="5" id="KW-0325">Glycoprotein</keyword>
<reference evidence="8 9" key="1">
    <citation type="submission" date="2024-08" db="EMBL/GenBank/DDBJ databases">
        <authorList>
            <person name="Cucini C."/>
            <person name="Frati F."/>
        </authorList>
    </citation>
    <scope>NUCLEOTIDE SEQUENCE [LARGE SCALE GENOMIC DNA]</scope>
</reference>